<comment type="caution">
    <text evidence="1">The sequence shown here is derived from an EMBL/GenBank/DDBJ whole genome shotgun (WGS) entry which is preliminary data.</text>
</comment>
<protein>
    <submittedName>
        <fullName evidence="1">Uncharacterized protein</fullName>
    </submittedName>
</protein>
<dbReference type="Proteomes" id="UP001168098">
    <property type="component" value="Unassembled WGS sequence"/>
</dbReference>
<evidence type="ECO:0000313" key="2">
    <source>
        <dbReference type="Proteomes" id="UP001168098"/>
    </source>
</evidence>
<dbReference type="PANTHER" id="PTHR33116">
    <property type="entry name" value="REVERSE TRANSCRIPTASE ZINC-BINDING DOMAIN-CONTAINING PROTEIN-RELATED-RELATED"/>
    <property type="match status" value="1"/>
</dbReference>
<dbReference type="PANTHER" id="PTHR33116:SF78">
    <property type="entry name" value="OS12G0587133 PROTEIN"/>
    <property type="match status" value="1"/>
</dbReference>
<proteinExistence type="predicted"/>
<dbReference type="AlphaFoldDB" id="A0AA38YXM2"/>
<keyword evidence="2" id="KW-1185">Reference proteome</keyword>
<evidence type="ECO:0000313" key="1">
    <source>
        <dbReference type="EMBL" id="KAJ9678314.1"/>
    </source>
</evidence>
<dbReference type="EMBL" id="JARBHA010000016">
    <property type="protein sequence ID" value="KAJ9678314.1"/>
    <property type="molecule type" value="Genomic_DNA"/>
</dbReference>
<accession>A0AA38YXM2</accession>
<reference evidence="1 2" key="1">
    <citation type="journal article" date="2023" name="BMC Biotechnol.">
        <title>Vitis rotundifolia cv Carlos genome sequencing.</title>
        <authorList>
            <person name="Huff M."/>
            <person name="Hulse-Kemp A."/>
            <person name="Scheffler B."/>
            <person name="Youngblood R."/>
            <person name="Simpson S."/>
            <person name="Babiker E."/>
            <person name="Staton M."/>
        </authorList>
    </citation>
    <scope>NUCLEOTIDE SEQUENCE [LARGE SCALE GENOMIC DNA]</scope>
    <source>
        <tissue evidence="1">Leaf</tissue>
    </source>
</reference>
<gene>
    <name evidence="1" type="ORF">PVL29_020468</name>
</gene>
<name>A0AA38YXM2_VITRO</name>
<sequence length="251" mass="29049">MEALGSLIAKAVQRRFIRGFKIEGRGEIENQVSHLLFVDDTLLFCEDDEEQLNFWKYIIMCFELVSGLKINVQKSEVIPVVGTMDVNRATSLFGCKVGKLPTSYLGLPFGAPNKHCGVWDSIKERFKRKLAVWKKHCLSKGGRLVLLKSTISNLPIYFMSLFVILRKVRIRLERIQRDFLWGDLGDKSKIHLVKWSNVCKAKNFGGLGIRRLYSLNQALLGKCLWRFFVERESLWRKIICESSGRWRGLDY</sequence>
<organism evidence="1 2">
    <name type="scientific">Vitis rotundifolia</name>
    <name type="common">Muscadine grape</name>
    <dbReference type="NCBI Taxonomy" id="103349"/>
    <lineage>
        <taxon>Eukaryota</taxon>
        <taxon>Viridiplantae</taxon>
        <taxon>Streptophyta</taxon>
        <taxon>Embryophyta</taxon>
        <taxon>Tracheophyta</taxon>
        <taxon>Spermatophyta</taxon>
        <taxon>Magnoliopsida</taxon>
        <taxon>eudicotyledons</taxon>
        <taxon>Gunneridae</taxon>
        <taxon>Pentapetalae</taxon>
        <taxon>rosids</taxon>
        <taxon>Vitales</taxon>
        <taxon>Vitaceae</taxon>
        <taxon>Viteae</taxon>
        <taxon>Vitis</taxon>
    </lineage>
</organism>